<evidence type="ECO:0000313" key="5">
    <source>
        <dbReference type="EMBL" id="CAD8124490.1"/>
    </source>
</evidence>
<evidence type="ECO:0000256" key="3">
    <source>
        <dbReference type="ARBA" id="ARBA00022737"/>
    </source>
</evidence>
<dbReference type="GO" id="GO:0005737">
    <property type="term" value="C:cytoplasm"/>
    <property type="evidence" value="ECO:0007669"/>
    <property type="project" value="TreeGrafter"/>
</dbReference>
<sequence length="780" mass="93243">MQKILDNCQLHKKEGIAVEYLVRDENNYLILCENCLAEKANKQDIFLLKDAEQVFEQFRSQYSSQFEQEQSETIILLKNMQEIVQKLQNHFQQRFDQINLQIIERIESIALILESRVLPYGNQENQNVNLNIKNFAKLLIDEISRCDILKKTIQEQSLIEFHNIIQHEIMRLQQNDIFNECLDSLIQIEEKRKIKFIDYKEICIEQEKGSIKRTPKLDLICKEHDKEIILFDLNEQQKREKRAKCVECDPCLFTSLTKCQNMWSNYEKQQSEIMYQFYKSRKSQIGIIKQQLFNLKSSFIEKIHGIILQLNDIMAQTEQDIFKSLYSMNKDWNTMSLNEVLDIIEILSKPDDMQLHLIEMEIKYQMENLNIDSMFQNSIEEINNQIIQLNLSFIYKLSDNKNIYRSPKNSDIIKQRSNSIKSDKSYFQIKEQKSDQKIKKLNNQIKSLEEWRILQLKWSNEYIDYKQFYSKKQAEWCNAIAFNKEGNIMIAGSIFTIKIFDFLKGRIVQTYQAQQHTGDINCLLFSKKINQFISGSDDNTIIIWTQIDQNKWKSQILEGHQGWVLCLTQTENEQIIISGSRDHTIRIWVKVQDEYKCEQVLDDHFDSVYGLSLNKSEQYMVSCSQDKSIIVWEIKDKFKMEKKQIIEQDTYGYRILFINDNQFLWQPYNKNVHIYQYNSEIRCFQDCNHNIQQVLADDDYQYFPSQFIQSKGVFANIHNKHLYIIKQINEEEFDVIQRIDFNDYRKFGAFTEDGEYLVTWNYTKSEFQIRKNVGSSRVQW</sequence>
<name>A0A8S1RC19_9CILI</name>
<feature type="repeat" description="WD" evidence="4">
    <location>
        <begin position="601"/>
        <end position="642"/>
    </location>
</feature>
<accession>A0A8S1RC19</accession>
<dbReference type="GO" id="GO:0043130">
    <property type="term" value="F:ubiquitin binding"/>
    <property type="evidence" value="ECO:0007669"/>
    <property type="project" value="TreeGrafter"/>
</dbReference>
<dbReference type="GO" id="GO:0005634">
    <property type="term" value="C:nucleus"/>
    <property type="evidence" value="ECO:0007669"/>
    <property type="project" value="TreeGrafter"/>
</dbReference>
<reference evidence="5" key="1">
    <citation type="submission" date="2021-01" db="EMBL/GenBank/DDBJ databases">
        <authorList>
            <consortium name="Genoscope - CEA"/>
            <person name="William W."/>
        </authorList>
    </citation>
    <scope>NUCLEOTIDE SEQUENCE</scope>
</reference>
<keyword evidence="6" id="KW-1185">Reference proteome</keyword>
<dbReference type="Proteomes" id="UP000692954">
    <property type="component" value="Unassembled WGS sequence"/>
</dbReference>
<gene>
    <name evidence="5" type="ORF">PSON_ATCC_30995.1.T1510091</name>
</gene>
<dbReference type="GO" id="GO:0043161">
    <property type="term" value="P:proteasome-mediated ubiquitin-dependent protein catabolic process"/>
    <property type="evidence" value="ECO:0007669"/>
    <property type="project" value="TreeGrafter"/>
</dbReference>
<dbReference type="Pfam" id="PF00400">
    <property type="entry name" value="WD40"/>
    <property type="match status" value="3"/>
</dbReference>
<dbReference type="PROSITE" id="PS00678">
    <property type="entry name" value="WD_REPEATS_1"/>
    <property type="match status" value="1"/>
</dbReference>
<dbReference type="PANTHER" id="PTHR19849">
    <property type="entry name" value="PHOSPHOLIPASE A-2-ACTIVATING PROTEIN"/>
    <property type="match status" value="1"/>
</dbReference>
<dbReference type="PROSITE" id="PS50294">
    <property type="entry name" value="WD_REPEATS_REGION"/>
    <property type="match status" value="3"/>
</dbReference>
<dbReference type="OrthoDB" id="674604at2759"/>
<proteinExistence type="predicted"/>
<evidence type="ECO:0008006" key="7">
    <source>
        <dbReference type="Google" id="ProtNLM"/>
    </source>
</evidence>
<evidence type="ECO:0000256" key="2">
    <source>
        <dbReference type="ARBA" id="ARBA00022574"/>
    </source>
</evidence>
<keyword evidence="3" id="KW-0677">Repeat</keyword>
<dbReference type="EMBL" id="CAJJDN010000151">
    <property type="protein sequence ID" value="CAD8124490.1"/>
    <property type="molecule type" value="Genomic_DNA"/>
</dbReference>
<keyword evidence="1" id="KW-0963">Cytoplasm</keyword>
<dbReference type="PANTHER" id="PTHR19849:SF0">
    <property type="entry name" value="PHOSPHOLIPASE A-2-ACTIVATING PROTEIN"/>
    <property type="match status" value="1"/>
</dbReference>
<feature type="repeat" description="WD" evidence="4">
    <location>
        <begin position="557"/>
        <end position="588"/>
    </location>
</feature>
<dbReference type="InterPro" id="IPR019775">
    <property type="entry name" value="WD40_repeat_CS"/>
</dbReference>
<dbReference type="AlphaFoldDB" id="A0A8S1RC19"/>
<evidence type="ECO:0000256" key="1">
    <source>
        <dbReference type="ARBA" id="ARBA00022490"/>
    </source>
</evidence>
<dbReference type="PROSITE" id="PS50082">
    <property type="entry name" value="WD_REPEATS_2"/>
    <property type="match status" value="3"/>
</dbReference>
<dbReference type="InterPro" id="IPR001680">
    <property type="entry name" value="WD40_rpt"/>
</dbReference>
<protein>
    <recommendedName>
        <fullName evidence="7">WD40-repeat-containing domain</fullName>
    </recommendedName>
</protein>
<dbReference type="SMART" id="SM00320">
    <property type="entry name" value="WD40"/>
    <property type="match status" value="4"/>
</dbReference>
<feature type="repeat" description="WD" evidence="4">
    <location>
        <begin position="513"/>
        <end position="544"/>
    </location>
</feature>
<keyword evidence="2 4" id="KW-0853">WD repeat</keyword>
<comment type="caution">
    <text evidence="5">The sequence shown here is derived from an EMBL/GenBank/DDBJ whole genome shotgun (WGS) entry which is preliminary data.</text>
</comment>
<evidence type="ECO:0000313" key="6">
    <source>
        <dbReference type="Proteomes" id="UP000692954"/>
    </source>
</evidence>
<dbReference type="GO" id="GO:0010992">
    <property type="term" value="P:ubiquitin recycling"/>
    <property type="evidence" value="ECO:0007669"/>
    <property type="project" value="TreeGrafter"/>
</dbReference>
<evidence type="ECO:0000256" key="4">
    <source>
        <dbReference type="PROSITE-ProRule" id="PRU00221"/>
    </source>
</evidence>
<organism evidence="5 6">
    <name type="scientific">Paramecium sonneborni</name>
    <dbReference type="NCBI Taxonomy" id="65129"/>
    <lineage>
        <taxon>Eukaryota</taxon>
        <taxon>Sar</taxon>
        <taxon>Alveolata</taxon>
        <taxon>Ciliophora</taxon>
        <taxon>Intramacronucleata</taxon>
        <taxon>Oligohymenophorea</taxon>
        <taxon>Peniculida</taxon>
        <taxon>Parameciidae</taxon>
        <taxon>Paramecium</taxon>
    </lineage>
</organism>